<dbReference type="Proteomes" id="UP000790787">
    <property type="component" value="Chromosome 24"/>
</dbReference>
<name>A0AC58U269_TOBAC</name>
<keyword evidence="1" id="KW-1185">Reference proteome</keyword>
<reference evidence="1" key="1">
    <citation type="journal article" date="2014" name="Nat. Commun.">
        <title>The tobacco genome sequence and its comparison with those of tomato and potato.</title>
        <authorList>
            <person name="Sierro N."/>
            <person name="Battey J.N."/>
            <person name="Ouadi S."/>
            <person name="Bakaher N."/>
            <person name="Bovet L."/>
            <person name="Willig A."/>
            <person name="Goepfert S."/>
            <person name="Peitsch M.C."/>
            <person name="Ivanov N.V."/>
        </authorList>
    </citation>
    <scope>NUCLEOTIDE SEQUENCE [LARGE SCALE GENOMIC DNA]</scope>
</reference>
<protein>
    <submittedName>
        <fullName evidence="2">Uncharacterized protein LOC142178142</fullName>
    </submittedName>
</protein>
<reference evidence="2" key="2">
    <citation type="submission" date="2025-08" db="UniProtKB">
        <authorList>
            <consortium name="RefSeq"/>
        </authorList>
    </citation>
    <scope>IDENTIFICATION</scope>
    <source>
        <tissue evidence="2">Leaf</tissue>
    </source>
</reference>
<gene>
    <name evidence="2" type="primary">LOC142178142</name>
</gene>
<dbReference type="RefSeq" id="XP_075103572.1">
    <property type="nucleotide sequence ID" value="XM_075247471.1"/>
</dbReference>
<sequence>MAQLAMKFVRHGLLVLTGTDPTVDLQDFLEEVEKATTLLGVKDNWVVQLASHQLKYIADRWFKRVEKSRPEDAPPMIWAEFKKIFIKKWLPPGVRAALVILFEILKNDNMTVLEYSIKFEKLSHYAPHLILIEDEKIDRFARGLILGIGKDTSSGRRNTTFTDFVDLAMDLERIYQEERSNRDQDKKARTLGTFSVIPSSGKGQSSRGPWSPQWEQCRKGATVSCYFSGDSSSFLCHAYSPYCRGF</sequence>
<proteinExistence type="predicted"/>
<evidence type="ECO:0000313" key="1">
    <source>
        <dbReference type="Proteomes" id="UP000790787"/>
    </source>
</evidence>
<organism evidence="1 2">
    <name type="scientific">Nicotiana tabacum</name>
    <name type="common">Common tobacco</name>
    <dbReference type="NCBI Taxonomy" id="4097"/>
    <lineage>
        <taxon>Eukaryota</taxon>
        <taxon>Viridiplantae</taxon>
        <taxon>Streptophyta</taxon>
        <taxon>Embryophyta</taxon>
        <taxon>Tracheophyta</taxon>
        <taxon>Spermatophyta</taxon>
        <taxon>Magnoliopsida</taxon>
        <taxon>eudicotyledons</taxon>
        <taxon>Gunneridae</taxon>
        <taxon>Pentapetalae</taxon>
        <taxon>asterids</taxon>
        <taxon>lamiids</taxon>
        <taxon>Solanales</taxon>
        <taxon>Solanaceae</taxon>
        <taxon>Nicotianoideae</taxon>
        <taxon>Nicotianeae</taxon>
        <taxon>Nicotiana</taxon>
    </lineage>
</organism>
<accession>A0AC58U269</accession>
<evidence type="ECO:0000313" key="2">
    <source>
        <dbReference type="RefSeq" id="XP_075103572.1"/>
    </source>
</evidence>